<feature type="non-terminal residue" evidence="1">
    <location>
        <position position="274"/>
    </location>
</feature>
<sequence>YIPLDPRPDATEITEMCQLRGAELGVTVTSLTVKEIKSLAIDPKTFIIGEIDYTNAKLSSCFIVGDVIVKVNRETPSTFVQLSKLLASPGETTVLVKRRSFVTPPGNQRVQSAMSALKLSVQKKCAYQVVTCKKMPYDVFLSTSFGFTAENVNVTKSIKKFVVAEINGNTAAEKYFSVGDILIDFRGLPVFNDGSTLKQFNMTFQTVGEIDVLIERPVTVKNREATAALIKGHLMKHDTPAMSDEVAQIGKHAALYHNMFWRRLTPVSITMKTG</sequence>
<dbReference type="PANTHER" id="PTHR31327:SF2">
    <property type="entry name" value="PDZ DOMAIN-CONTAINING PROTEIN"/>
    <property type="match status" value="1"/>
</dbReference>
<dbReference type="EMBL" id="BTSY01000006">
    <property type="protein sequence ID" value="GMT32861.1"/>
    <property type="molecule type" value="Genomic_DNA"/>
</dbReference>
<reference evidence="1" key="1">
    <citation type="submission" date="2023-10" db="EMBL/GenBank/DDBJ databases">
        <title>Genome assembly of Pristionchus species.</title>
        <authorList>
            <person name="Yoshida K."/>
            <person name="Sommer R.J."/>
        </authorList>
    </citation>
    <scope>NUCLEOTIDE SEQUENCE</scope>
    <source>
        <strain evidence="1">RS5133</strain>
    </source>
</reference>
<organism evidence="1 2">
    <name type="scientific">Pristionchus fissidentatus</name>
    <dbReference type="NCBI Taxonomy" id="1538716"/>
    <lineage>
        <taxon>Eukaryota</taxon>
        <taxon>Metazoa</taxon>
        <taxon>Ecdysozoa</taxon>
        <taxon>Nematoda</taxon>
        <taxon>Chromadorea</taxon>
        <taxon>Rhabditida</taxon>
        <taxon>Rhabditina</taxon>
        <taxon>Diplogasteromorpha</taxon>
        <taxon>Diplogasteroidea</taxon>
        <taxon>Neodiplogasteridae</taxon>
        <taxon>Pristionchus</taxon>
    </lineage>
</organism>
<proteinExistence type="predicted"/>
<dbReference type="InterPro" id="IPR040264">
    <property type="entry name" value="T15H9.4-like"/>
</dbReference>
<dbReference type="SUPFAM" id="SSF50156">
    <property type="entry name" value="PDZ domain-like"/>
    <property type="match status" value="1"/>
</dbReference>
<evidence type="ECO:0000313" key="1">
    <source>
        <dbReference type="EMBL" id="GMT32861.1"/>
    </source>
</evidence>
<comment type="caution">
    <text evidence="1">The sequence shown here is derived from an EMBL/GenBank/DDBJ whole genome shotgun (WGS) entry which is preliminary data.</text>
</comment>
<name>A0AAV5WLK7_9BILA</name>
<dbReference type="PANTHER" id="PTHR31327">
    <property type="entry name" value="SPERM MEIOSIS PDZ DOMAIN CONTAINING PROTEINS-RELATED"/>
    <property type="match status" value="1"/>
</dbReference>
<gene>
    <name evidence="1" type="ORF">PFISCL1PPCAC_24158</name>
</gene>
<accession>A0AAV5WLK7</accession>
<evidence type="ECO:0008006" key="3">
    <source>
        <dbReference type="Google" id="ProtNLM"/>
    </source>
</evidence>
<dbReference type="AlphaFoldDB" id="A0AAV5WLK7"/>
<evidence type="ECO:0000313" key="2">
    <source>
        <dbReference type="Proteomes" id="UP001432322"/>
    </source>
</evidence>
<dbReference type="Proteomes" id="UP001432322">
    <property type="component" value="Unassembled WGS sequence"/>
</dbReference>
<keyword evidence="2" id="KW-1185">Reference proteome</keyword>
<protein>
    <recommendedName>
        <fullName evidence="3">PDZ domain-containing protein</fullName>
    </recommendedName>
</protein>
<feature type="non-terminal residue" evidence="1">
    <location>
        <position position="1"/>
    </location>
</feature>
<dbReference type="InterPro" id="IPR036034">
    <property type="entry name" value="PDZ_sf"/>
</dbReference>